<dbReference type="Pfam" id="PF00096">
    <property type="entry name" value="zf-C2H2"/>
    <property type="match status" value="3"/>
</dbReference>
<dbReference type="KEGG" id="cqu:CpipJ_CPIJ010202"/>
<dbReference type="PROSITE" id="PS00028">
    <property type="entry name" value="ZINC_FINGER_C2H2_1"/>
    <property type="match status" value="3"/>
</dbReference>
<dbReference type="PROSITE" id="PS50157">
    <property type="entry name" value="ZINC_FINGER_C2H2_2"/>
    <property type="match status" value="3"/>
</dbReference>
<dbReference type="SMART" id="SM00355">
    <property type="entry name" value="ZnF_C2H2"/>
    <property type="match status" value="3"/>
</dbReference>
<feature type="domain" description="C2H2-type" evidence="5">
    <location>
        <begin position="161"/>
        <end position="190"/>
    </location>
</feature>
<dbReference type="InParanoid" id="B0WU74"/>
<dbReference type="STRING" id="7176.B0WU74"/>
<gene>
    <name evidence="7" type="primary">6043263</name>
    <name evidence="6" type="ORF">CpipJ_CPIJ010202</name>
</gene>
<dbReference type="VEuPathDB" id="VectorBase:CQUJHB011381"/>
<dbReference type="GO" id="GO:0008270">
    <property type="term" value="F:zinc ion binding"/>
    <property type="evidence" value="ECO:0007669"/>
    <property type="project" value="UniProtKB-KW"/>
</dbReference>
<keyword evidence="2 4" id="KW-0863">Zinc-finger</keyword>
<name>B0WU74_CULQU</name>
<dbReference type="GO" id="GO:0000978">
    <property type="term" value="F:RNA polymerase II cis-regulatory region sequence-specific DNA binding"/>
    <property type="evidence" value="ECO:0007669"/>
    <property type="project" value="TreeGrafter"/>
</dbReference>
<evidence type="ECO:0000256" key="2">
    <source>
        <dbReference type="ARBA" id="ARBA00022771"/>
    </source>
</evidence>
<dbReference type="PANTHER" id="PTHR23235">
    <property type="entry name" value="KRUEPPEL-LIKE TRANSCRIPTION FACTOR"/>
    <property type="match status" value="1"/>
</dbReference>
<dbReference type="GO" id="GO:0000981">
    <property type="term" value="F:DNA-binding transcription factor activity, RNA polymerase II-specific"/>
    <property type="evidence" value="ECO:0007669"/>
    <property type="project" value="TreeGrafter"/>
</dbReference>
<evidence type="ECO:0000313" key="8">
    <source>
        <dbReference type="Proteomes" id="UP000002320"/>
    </source>
</evidence>
<dbReference type="OMA" id="CRKVYAK"/>
<dbReference type="EMBL" id="DS232101">
    <property type="protein sequence ID" value="EDS34794.1"/>
    <property type="molecule type" value="Genomic_DNA"/>
</dbReference>
<evidence type="ECO:0000313" key="6">
    <source>
        <dbReference type="EMBL" id="EDS34794.1"/>
    </source>
</evidence>
<evidence type="ECO:0000259" key="5">
    <source>
        <dbReference type="PROSITE" id="PS50157"/>
    </source>
</evidence>
<dbReference type="Proteomes" id="UP000002320">
    <property type="component" value="Unassembled WGS sequence"/>
</dbReference>
<dbReference type="VEuPathDB" id="VectorBase:CPIJ010202"/>
<evidence type="ECO:0000256" key="4">
    <source>
        <dbReference type="PROSITE-ProRule" id="PRU00042"/>
    </source>
</evidence>
<dbReference type="InterPro" id="IPR036236">
    <property type="entry name" value="Znf_C2H2_sf"/>
</dbReference>
<organism>
    <name type="scientific">Culex quinquefasciatus</name>
    <name type="common">Southern house mosquito</name>
    <name type="synonym">Culex pungens</name>
    <dbReference type="NCBI Taxonomy" id="7176"/>
    <lineage>
        <taxon>Eukaryota</taxon>
        <taxon>Metazoa</taxon>
        <taxon>Ecdysozoa</taxon>
        <taxon>Arthropoda</taxon>
        <taxon>Hexapoda</taxon>
        <taxon>Insecta</taxon>
        <taxon>Pterygota</taxon>
        <taxon>Neoptera</taxon>
        <taxon>Endopterygota</taxon>
        <taxon>Diptera</taxon>
        <taxon>Nematocera</taxon>
        <taxon>Culicoidea</taxon>
        <taxon>Culicidae</taxon>
        <taxon>Culicinae</taxon>
        <taxon>Culicini</taxon>
        <taxon>Culex</taxon>
        <taxon>Culex</taxon>
    </lineage>
</organism>
<dbReference type="AlphaFoldDB" id="B0WU74"/>
<protein>
    <submittedName>
        <fullName evidence="6 7">Zinc finger protein 436</fullName>
    </submittedName>
</protein>
<dbReference type="OrthoDB" id="4748970at2759"/>
<dbReference type="HOGENOM" id="CLU_1125489_0_0_1"/>
<feature type="domain" description="C2H2-type" evidence="5">
    <location>
        <begin position="131"/>
        <end position="160"/>
    </location>
</feature>
<evidence type="ECO:0000256" key="3">
    <source>
        <dbReference type="ARBA" id="ARBA00022833"/>
    </source>
</evidence>
<dbReference type="FunCoup" id="B0WU74">
    <property type="interactions" value="46"/>
</dbReference>
<dbReference type="EnsemblMetazoa" id="CPIJ010202-RA">
    <property type="protein sequence ID" value="CPIJ010202-PA"/>
    <property type="gene ID" value="CPIJ010202"/>
</dbReference>
<evidence type="ECO:0000313" key="7">
    <source>
        <dbReference type="EnsemblMetazoa" id="CPIJ010202-PA"/>
    </source>
</evidence>
<sequence length="247" mass="28560">MDNFDVTTEDFLANGFYQFYTEFNEDSFDVFQPEDHRLFEESLAIKPSLEVVEPASSVRPVKDVDLEVNVENFILEYSCVEFSQIWESDFRLPERTFLCDESCARFCNPQPAEPAELIKPEPPTEEQPQSFVCPFDTCRKVYAKPVHLKAHLRRHIGDKPYHCKWPSCKWRFSRSDELARHFRSHSGVRPYGCDFCPKSFSRSDHLAKHRKVHERKFAAGKCKGVWVNLPRGRPGRKPKNAGGGGKG</sequence>
<keyword evidence="1" id="KW-0479">Metal-binding</keyword>
<dbReference type="Gene3D" id="3.30.160.60">
    <property type="entry name" value="Classic Zinc Finger"/>
    <property type="match status" value="3"/>
</dbReference>
<dbReference type="FunFam" id="3.30.160.60:FF:000007">
    <property type="entry name" value="Basic krueppel-like factor 3"/>
    <property type="match status" value="1"/>
</dbReference>
<feature type="domain" description="C2H2-type" evidence="5">
    <location>
        <begin position="191"/>
        <end position="218"/>
    </location>
</feature>
<dbReference type="PANTHER" id="PTHR23235:SF120">
    <property type="entry name" value="KRUPPEL-LIKE FACTOR 15"/>
    <property type="match status" value="1"/>
</dbReference>
<proteinExistence type="predicted"/>
<reference evidence="6" key="1">
    <citation type="submission" date="2007-03" db="EMBL/GenBank/DDBJ databases">
        <title>Annotation of Culex pipiens quinquefasciatus.</title>
        <authorList>
            <consortium name="The Broad Institute Genome Sequencing Platform"/>
            <person name="Atkinson P.W."/>
            <person name="Hemingway J."/>
            <person name="Christensen B.M."/>
            <person name="Higgs S."/>
            <person name="Kodira C."/>
            <person name="Hannick L."/>
            <person name="Megy K."/>
            <person name="O'Leary S."/>
            <person name="Pearson M."/>
            <person name="Haas B.J."/>
            <person name="Mauceli E."/>
            <person name="Wortman J.R."/>
            <person name="Lee N.H."/>
            <person name="Guigo R."/>
            <person name="Stanke M."/>
            <person name="Alvarado L."/>
            <person name="Amedeo P."/>
            <person name="Antoine C.H."/>
            <person name="Arensburger P."/>
            <person name="Bidwell S.L."/>
            <person name="Crawford M."/>
            <person name="Camaro F."/>
            <person name="Devon K."/>
            <person name="Engels R."/>
            <person name="Hammond M."/>
            <person name="Howarth C."/>
            <person name="Koehrsen M."/>
            <person name="Lawson D."/>
            <person name="Montgomery P."/>
            <person name="Nene V."/>
            <person name="Nusbaum C."/>
            <person name="Puiu D."/>
            <person name="Romero-Severson J."/>
            <person name="Severson D.W."/>
            <person name="Shumway M."/>
            <person name="Sisk P."/>
            <person name="Stolte C."/>
            <person name="Zeng Q."/>
            <person name="Eisenstadt E."/>
            <person name="Fraser-Liggett C."/>
            <person name="Strausberg R."/>
            <person name="Galagan J."/>
            <person name="Birren B."/>
            <person name="Collins F.H."/>
        </authorList>
    </citation>
    <scope>NUCLEOTIDE SEQUENCE [LARGE SCALE GENOMIC DNA]</scope>
    <source>
        <strain evidence="6">JHB</strain>
    </source>
</reference>
<reference evidence="7" key="2">
    <citation type="submission" date="2020-05" db="UniProtKB">
        <authorList>
            <consortium name="EnsemblMetazoa"/>
        </authorList>
    </citation>
    <scope>IDENTIFICATION</scope>
    <source>
        <strain evidence="7">JHB</strain>
    </source>
</reference>
<dbReference type="eggNOG" id="KOG1721">
    <property type="taxonomic scope" value="Eukaryota"/>
</dbReference>
<dbReference type="SUPFAM" id="SSF57667">
    <property type="entry name" value="beta-beta-alpha zinc fingers"/>
    <property type="match status" value="2"/>
</dbReference>
<keyword evidence="3" id="KW-0862">Zinc</keyword>
<evidence type="ECO:0000256" key="1">
    <source>
        <dbReference type="ARBA" id="ARBA00022723"/>
    </source>
</evidence>
<keyword evidence="8" id="KW-1185">Reference proteome</keyword>
<accession>B0WU74</accession>
<dbReference type="InterPro" id="IPR013087">
    <property type="entry name" value="Znf_C2H2_type"/>
</dbReference>